<organism evidence="2 3">
    <name type="scientific">Promethearchaeum syntrophicum</name>
    <dbReference type="NCBI Taxonomy" id="2594042"/>
    <lineage>
        <taxon>Archaea</taxon>
        <taxon>Promethearchaeati</taxon>
        <taxon>Promethearchaeota</taxon>
        <taxon>Promethearchaeia</taxon>
        <taxon>Promethearchaeales</taxon>
        <taxon>Promethearchaeaceae</taxon>
        <taxon>Promethearchaeum</taxon>
    </lineage>
</organism>
<proteinExistence type="predicted"/>
<evidence type="ECO:0008006" key="4">
    <source>
        <dbReference type="Google" id="ProtNLM"/>
    </source>
</evidence>
<evidence type="ECO:0000313" key="3">
    <source>
        <dbReference type="Proteomes" id="UP000321408"/>
    </source>
</evidence>
<feature type="transmembrane region" description="Helical" evidence="1">
    <location>
        <begin position="48"/>
        <end position="69"/>
    </location>
</feature>
<feature type="transmembrane region" description="Helical" evidence="1">
    <location>
        <begin position="135"/>
        <end position="159"/>
    </location>
</feature>
<dbReference type="AlphaFoldDB" id="A0A5B9DEW4"/>
<dbReference type="EMBL" id="CP042905">
    <property type="protein sequence ID" value="QEE17551.1"/>
    <property type="molecule type" value="Genomic_DNA"/>
</dbReference>
<feature type="transmembrane region" description="Helical" evidence="1">
    <location>
        <begin position="76"/>
        <end position="98"/>
    </location>
</feature>
<feature type="transmembrane region" description="Helical" evidence="1">
    <location>
        <begin position="104"/>
        <end position="123"/>
    </location>
</feature>
<dbReference type="GeneID" id="41331357"/>
<keyword evidence="1" id="KW-0812">Transmembrane</keyword>
<name>A0A5B9DEW4_9ARCH</name>
<protein>
    <recommendedName>
        <fullName evidence="4">DUF998 domain-containing protein</fullName>
    </recommendedName>
</protein>
<gene>
    <name evidence="2" type="ORF">DSAG12_03388</name>
</gene>
<keyword evidence="1" id="KW-1133">Transmembrane helix</keyword>
<reference evidence="2 3" key="2">
    <citation type="journal article" date="2024" name="Int. J. Syst. Evol. Microbiol.">
        <title>Promethearchaeum syntrophicum gen. nov., sp. nov., an anaerobic, obligately syntrophic archaeon, the first isolate of the lineage 'Asgard' archaea, and proposal of the new archaeal phylum Promethearchaeota phyl. nov. and kingdom Promethearchaeati regn. nov.</title>
        <authorList>
            <person name="Imachi H."/>
            <person name="Nobu M.K."/>
            <person name="Kato S."/>
            <person name="Takaki Y."/>
            <person name="Miyazaki M."/>
            <person name="Miyata M."/>
            <person name="Ogawara M."/>
            <person name="Saito Y."/>
            <person name="Sakai S."/>
            <person name="Tahara Y.O."/>
            <person name="Takano Y."/>
            <person name="Tasumi E."/>
            <person name="Uematsu K."/>
            <person name="Yoshimura T."/>
            <person name="Itoh T."/>
            <person name="Ohkuma M."/>
            <person name="Takai K."/>
        </authorList>
    </citation>
    <scope>NUCLEOTIDE SEQUENCE [LARGE SCALE GENOMIC DNA]</scope>
    <source>
        <strain evidence="2 3">MK-D1</strain>
    </source>
</reference>
<accession>A0A5B9DEW4</accession>
<feature type="transmembrane region" description="Helical" evidence="1">
    <location>
        <begin position="165"/>
        <end position="188"/>
    </location>
</feature>
<feature type="transmembrane region" description="Helical" evidence="1">
    <location>
        <begin position="7"/>
        <end position="28"/>
    </location>
</feature>
<reference evidence="2 3" key="1">
    <citation type="journal article" date="2020" name="Nature">
        <title>Isolation of an archaeon at the prokaryote-eukaryote interface.</title>
        <authorList>
            <person name="Imachi H."/>
            <person name="Nobu M.K."/>
            <person name="Nakahara N."/>
            <person name="Morono Y."/>
            <person name="Ogawara M."/>
            <person name="Takaki Y."/>
            <person name="Takano Y."/>
            <person name="Uematsu K."/>
            <person name="Ikuta T."/>
            <person name="Ito M."/>
            <person name="Matsui Y."/>
            <person name="Miyazaki M."/>
            <person name="Murata K."/>
            <person name="Saito Y."/>
            <person name="Sakai S."/>
            <person name="Song C."/>
            <person name="Tasumi E."/>
            <person name="Yamanaka Y."/>
            <person name="Yamaguchi T."/>
            <person name="Kamagata Y."/>
            <person name="Tamaki H."/>
            <person name="Takai K."/>
        </authorList>
    </citation>
    <scope>NUCLEOTIDE SEQUENCE [LARGE SCALE GENOMIC DNA]</scope>
    <source>
        <strain evidence="2 3">MK-D1</strain>
    </source>
</reference>
<evidence type="ECO:0000256" key="1">
    <source>
        <dbReference type="SAM" id="Phobius"/>
    </source>
</evidence>
<keyword evidence="3" id="KW-1185">Reference proteome</keyword>
<sequence length="240" mass="26614">MVKIGAIIGAVFTTIGGIFLNIAIGYTMNNDLSWENYRDSISFTSGSTSPLGVIWTILFYLGLIIVLASGFIKGKLFLKVGGGIMIIALGLIMTSWFTGALFESLYNIGGIILFIGILVYFIGCIQFRKHNIVTIFTGFLLFISITFSQIVAGTIMLVITDGSNTWRMIHLVSLTFQIAVFILHSWIFGFSKKKIQYSDEVEDTLSIEKGQAFASYVPSEMKKKKKGKKPSEDDEISFTF</sequence>
<keyword evidence="1" id="KW-0472">Membrane</keyword>
<dbReference type="Proteomes" id="UP000321408">
    <property type="component" value="Chromosome"/>
</dbReference>
<dbReference type="KEGG" id="psyt:DSAG12_03388"/>
<dbReference type="RefSeq" id="WP_147664442.1">
    <property type="nucleotide sequence ID" value="NZ_CP042905.2"/>
</dbReference>
<evidence type="ECO:0000313" key="2">
    <source>
        <dbReference type="EMBL" id="QEE17551.1"/>
    </source>
</evidence>